<feature type="domain" description="Zn(2)-C6 fungal-type" evidence="4">
    <location>
        <begin position="222"/>
        <end position="250"/>
    </location>
</feature>
<dbReference type="InterPro" id="IPR011333">
    <property type="entry name" value="SKP1/BTB/POZ_sf"/>
</dbReference>
<dbReference type="Pfam" id="PF00651">
    <property type="entry name" value="BTB"/>
    <property type="match status" value="1"/>
</dbReference>
<dbReference type="PROSITE" id="PS00463">
    <property type="entry name" value="ZN2_CY6_FUNGAL_1"/>
    <property type="match status" value="1"/>
</dbReference>
<dbReference type="AlphaFoldDB" id="A0A8H3C9T4"/>
<dbReference type="SUPFAM" id="SSF57701">
    <property type="entry name" value="Zn2/Cys6 DNA-binding domain"/>
    <property type="match status" value="1"/>
</dbReference>
<gene>
    <name evidence="5" type="ORF">RDB_LOCUS81554</name>
</gene>
<dbReference type="PANTHER" id="PTHR37534:SF46">
    <property type="entry name" value="ZN(II)2CYS6 TRANSCRIPTION FACTOR (EUROFUNG)"/>
    <property type="match status" value="1"/>
</dbReference>
<keyword evidence="2" id="KW-0539">Nucleus</keyword>
<comment type="subcellular location">
    <subcellularLocation>
        <location evidence="1">Nucleus</location>
    </subcellularLocation>
</comment>
<evidence type="ECO:0000313" key="6">
    <source>
        <dbReference type="Proteomes" id="UP000663853"/>
    </source>
</evidence>
<dbReference type="Pfam" id="PF11951">
    <property type="entry name" value="Fungal_trans_2"/>
    <property type="match status" value="1"/>
</dbReference>
<comment type="caution">
    <text evidence="5">The sequence shown here is derived from an EMBL/GenBank/DDBJ whole genome shotgun (WGS) entry which is preliminary data.</text>
</comment>
<organism evidence="5 6">
    <name type="scientific">Rhizoctonia solani</name>
    <dbReference type="NCBI Taxonomy" id="456999"/>
    <lineage>
        <taxon>Eukaryota</taxon>
        <taxon>Fungi</taxon>
        <taxon>Dikarya</taxon>
        <taxon>Basidiomycota</taxon>
        <taxon>Agaricomycotina</taxon>
        <taxon>Agaricomycetes</taxon>
        <taxon>Cantharellales</taxon>
        <taxon>Ceratobasidiaceae</taxon>
        <taxon>Rhizoctonia</taxon>
    </lineage>
</organism>
<dbReference type="Pfam" id="PF00172">
    <property type="entry name" value="Zn_clus"/>
    <property type="match status" value="1"/>
</dbReference>
<reference evidence="5" key="1">
    <citation type="submission" date="2021-01" db="EMBL/GenBank/DDBJ databases">
        <authorList>
            <person name="Kaushik A."/>
        </authorList>
    </citation>
    <scope>NUCLEOTIDE SEQUENCE</scope>
    <source>
        <strain evidence="5">AG6-10EEA</strain>
    </source>
</reference>
<dbReference type="Proteomes" id="UP000663853">
    <property type="component" value="Unassembled WGS sequence"/>
</dbReference>
<dbReference type="Gene3D" id="3.30.710.10">
    <property type="entry name" value="Potassium Channel Kv1.1, Chain A"/>
    <property type="match status" value="1"/>
</dbReference>
<dbReference type="InterPro" id="IPR001138">
    <property type="entry name" value="Zn2Cys6_DnaBD"/>
</dbReference>
<dbReference type="GO" id="GO:0000981">
    <property type="term" value="F:DNA-binding transcription factor activity, RNA polymerase II-specific"/>
    <property type="evidence" value="ECO:0007669"/>
    <property type="project" value="InterPro"/>
</dbReference>
<evidence type="ECO:0000256" key="2">
    <source>
        <dbReference type="ARBA" id="ARBA00023242"/>
    </source>
</evidence>
<name>A0A8H3C9T4_9AGAM</name>
<protein>
    <recommendedName>
        <fullName evidence="4">Zn(2)-C6 fungal-type domain-containing protein</fullName>
    </recommendedName>
</protein>
<dbReference type="PROSITE" id="PS50048">
    <property type="entry name" value="ZN2_CY6_FUNGAL_2"/>
    <property type="match status" value="1"/>
</dbReference>
<dbReference type="SMART" id="SM00066">
    <property type="entry name" value="GAL4"/>
    <property type="match status" value="1"/>
</dbReference>
<evidence type="ECO:0000256" key="3">
    <source>
        <dbReference type="SAM" id="MobiDB-lite"/>
    </source>
</evidence>
<dbReference type="InterPro" id="IPR021858">
    <property type="entry name" value="Fun_TF"/>
</dbReference>
<feature type="region of interest" description="Disordered" evidence="3">
    <location>
        <begin position="259"/>
        <end position="282"/>
    </location>
</feature>
<evidence type="ECO:0000313" key="5">
    <source>
        <dbReference type="EMBL" id="CAE6476336.1"/>
    </source>
</evidence>
<dbReference type="GO" id="GO:0008270">
    <property type="term" value="F:zinc ion binding"/>
    <property type="evidence" value="ECO:0007669"/>
    <property type="project" value="InterPro"/>
</dbReference>
<dbReference type="GO" id="GO:0005634">
    <property type="term" value="C:nucleus"/>
    <property type="evidence" value="ECO:0007669"/>
    <property type="project" value="UniProtKB-SubCell"/>
</dbReference>
<dbReference type="Gene3D" id="4.10.240.10">
    <property type="entry name" value="Zn(2)-C6 fungal-type DNA-binding domain"/>
    <property type="match status" value="1"/>
</dbReference>
<feature type="compositionally biased region" description="Polar residues" evidence="3">
    <location>
        <begin position="270"/>
        <end position="282"/>
    </location>
</feature>
<dbReference type="SUPFAM" id="SSF54695">
    <property type="entry name" value="POZ domain"/>
    <property type="match status" value="1"/>
</dbReference>
<dbReference type="EMBL" id="CAJMXA010002129">
    <property type="protein sequence ID" value="CAE6476336.1"/>
    <property type="molecule type" value="Genomic_DNA"/>
</dbReference>
<dbReference type="PANTHER" id="PTHR37534">
    <property type="entry name" value="TRANSCRIPTIONAL ACTIVATOR PROTEIN UGA3"/>
    <property type="match status" value="1"/>
</dbReference>
<evidence type="ECO:0000256" key="1">
    <source>
        <dbReference type="ARBA" id="ARBA00004123"/>
    </source>
</evidence>
<dbReference type="InterPro" id="IPR000210">
    <property type="entry name" value="BTB/POZ_dom"/>
</dbReference>
<dbReference type="CDD" id="cd00067">
    <property type="entry name" value="GAL4"/>
    <property type="match status" value="1"/>
</dbReference>
<proteinExistence type="predicted"/>
<evidence type="ECO:0000259" key="4">
    <source>
        <dbReference type="PROSITE" id="PS50048"/>
    </source>
</evidence>
<sequence length="734" mass="81491">MANTSSAGHEVRSEGIVKHPKFFFDNTLVVIQIEDVRFNVHRYQLLKSETFADMFTVAEQSGGDVPAEGSSTDNPIKMEGVSAHDFECLLTVLYASFFSTRQPEPEASLIIPAFRLANMWNFSDLREHLVPLAERVLGDTAKIAFAREFNIDQWIAPAYARLCQRKEPLDSEEAKTIGLEGVLFISRIREGRYTKNPRYPKRPSIQHSMSASDLVPSRSSTGCLTCKKRRKKCDEKRPICDRCLLGRFECQGYAHLEAASGSAPRRGNREATQSVGTASSLTQGSLSPALGSLLSCSDNQSSSSIAAPDGSFSSLFSGLDNSEELNHPLPITPFELGSIPRNPELDPFDLDNMKQLIVIQCTRLARRISFRPYPYPVELGLAKYLLRGSNLIHKTLYLGARISQALFDDTNWQGYIGWIDTFHHRILEAQSSLVTVNTELLADRLASHCRLATFAFMVSNSSVGYAIFRKGVSPFLELAATFPKLWKGDSAISLSHALHLSRHELARFVIMDTIAALAFGIAPLVHYDTTIQDHNPDRFHFVEQVYACPVIVLMALARVNQSRASRLMGQDTITPEDVEAYESAVRNWKPGVDYTDSPSQLVARLAVQESWRQAALIYLYMGMRESSSTDSRVEPLVRQVAQLASTVEAGSPFDTHLFIPCLIAGVAARKEKHRAIFRKKIQVSQKTDASLLRGADFSLVLDHLWHGAAAGGNPVTWDDYASSRALTLPVSMDA</sequence>
<dbReference type="InterPro" id="IPR036864">
    <property type="entry name" value="Zn2-C6_fun-type_DNA-bd_sf"/>
</dbReference>
<accession>A0A8H3C9T4</accession>